<dbReference type="SUPFAM" id="SSF52540">
    <property type="entry name" value="P-loop containing nucleoside triphosphate hydrolases"/>
    <property type="match status" value="1"/>
</dbReference>
<feature type="region of interest" description="Disordered" evidence="6">
    <location>
        <begin position="460"/>
        <end position="491"/>
    </location>
</feature>
<evidence type="ECO:0000256" key="6">
    <source>
        <dbReference type="SAM" id="MobiDB-lite"/>
    </source>
</evidence>
<dbReference type="Pfam" id="PF13087">
    <property type="entry name" value="AAA_12"/>
    <property type="match status" value="1"/>
</dbReference>
<evidence type="ECO:0000256" key="1">
    <source>
        <dbReference type="ARBA" id="ARBA00022741"/>
    </source>
</evidence>
<dbReference type="InterPro" id="IPR027417">
    <property type="entry name" value="P-loop_NTPase"/>
</dbReference>
<dbReference type="SUPFAM" id="SSF56024">
    <property type="entry name" value="Phospholipase D/nuclease"/>
    <property type="match status" value="1"/>
</dbReference>
<feature type="coiled-coil region" evidence="5">
    <location>
        <begin position="542"/>
        <end position="583"/>
    </location>
</feature>
<evidence type="ECO:0000313" key="9">
    <source>
        <dbReference type="EMBL" id="ALG75726.1"/>
    </source>
</evidence>
<evidence type="ECO:0000259" key="8">
    <source>
        <dbReference type="Pfam" id="PF13091"/>
    </source>
</evidence>
<evidence type="ECO:0000259" key="7">
    <source>
        <dbReference type="Pfam" id="PF13087"/>
    </source>
</evidence>
<gene>
    <name evidence="9" type="ORF">AL072_32815</name>
</gene>
<feature type="domain" description="Phospholipase D-like" evidence="8">
    <location>
        <begin position="1141"/>
        <end position="1238"/>
    </location>
</feature>
<keyword evidence="1" id="KW-0547">Nucleotide-binding</keyword>
<dbReference type="GO" id="GO:0005524">
    <property type="term" value="F:ATP binding"/>
    <property type="evidence" value="ECO:0007669"/>
    <property type="project" value="UniProtKB-KW"/>
</dbReference>
<dbReference type="InterPro" id="IPR025202">
    <property type="entry name" value="PLD-like_dom"/>
</dbReference>
<keyword evidence="5" id="KW-0175">Coiled coil</keyword>
<dbReference type="KEGG" id="ati:AL072_32815"/>
<dbReference type="Gene3D" id="3.40.50.300">
    <property type="entry name" value="P-loop containing nucleotide triphosphate hydrolases"/>
    <property type="match status" value="2"/>
</dbReference>
<evidence type="ECO:0000313" key="10">
    <source>
        <dbReference type="Proteomes" id="UP000069935"/>
    </source>
</evidence>
<evidence type="ECO:0000256" key="2">
    <source>
        <dbReference type="ARBA" id="ARBA00022801"/>
    </source>
</evidence>
<name>A0AAC8W6G2_9PROT</name>
<dbReference type="EMBL" id="CP012408">
    <property type="protein sequence ID" value="ALG75726.1"/>
    <property type="molecule type" value="Genomic_DNA"/>
</dbReference>
<dbReference type="Proteomes" id="UP000069935">
    <property type="component" value="Chromosome 8"/>
</dbReference>
<evidence type="ECO:0000256" key="5">
    <source>
        <dbReference type="SAM" id="Coils"/>
    </source>
</evidence>
<organism evidence="9 10">
    <name type="scientific">Azospirillum thiophilum</name>
    <dbReference type="NCBI Taxonomy" id="528244"/>
    <lineage>
        <taxon>Bacteria</taxon>
        <taxon>Pseudomonadati</taxon>
        <taxon>Pseudomonadota</taxon>
        <taxon>Alphaproteobacteria</taxon>
        <taxon>Rhodospirillales</taxon>
        <taxon>Azospirillaceae</taxon>
        <taxon>Azospirillum</taxon>
    </lineage>
</organism>
<dbReference type="GO" id="GO:0016787">
    <property type="term" value="F:hydrolase activity"/>
    <property type="evidence" value="ECO:0007669"/>
    <property type="project" value="UniProtKB-KW"/>
</dbReference>
<feature type="domain" description="DNA2/NAM7 helicase-like C-terminal" evidence="7">
    <location>
        <begin position="991"/>
        <end position="1088"/>
    </location>
</feature>
<protein>
    <recommendedName>
        <fullName evidence="11">PLD phosphodiesterase domain-containing protein</fullName>
    </recommendedName>
</protein>
<keyword evidence="4" id="KW-0067">ATP-binding</keyword>
<evidence type="ECO:0000256" key="4">
    <source>
        <dbReference type="ARBA" id="ARBA00022840"/>
    </source>
</evidence>
<keyword evidence="3" id="KW-0347">Helicase</keyword>
<evidence type="ECO:0008006" key="11">
    <source>
        <dbReference type="Google" id="ProtNLM"/>
    </source>
</evidence>
<evidence type="ECO:0000256" key="3">
    <source>
        <dbReference type="ARBA" id="ARBA00022806"/>
    </source>
</evidence>
<keyword evidence="10" id="KW-1185">Reference proteome</keyword>
<dbReference type="InterPro" id="IPR041679">
    <property type="entry name" value="DNA2/NAM7-like_C"/>
</dbReference>
<proteinExistence type="predicted"/>
<reference evidence="10" key="1">
    <citation type="submission" date="2015-08" db="EMBL/GenBank/DDBJ databases">
        <title>Complete Genome Sequence of Azospirillum thiophilum BV-S.</title>
        <authorList>
            <person name="Fomenkov A."/>
            <person name="Vincze T."/>
            <person name="Grabovich M."/>
            <person name="Dubinina G."/>
            <person name="Orlova M."/>
            <person name="Belousova E."/>
            <person name="Roberts R.J."/>
        </authorList>
    </citation>
    <scope>NUCLEOTIDE SEQUENCE [LARGE SCALE GENOMIC DNA]</scope>
    <source>
        <strain evidence="10">BV-S</strain>
    </source>
</reference>
<accession>A0AAC8W6G2</accession>
<feature type="coiled-coil region" evidence="5">
    <location>
        <begin position="617"/>
        <end position="644"/>
    </location>
</feature>
<dbReference type="PANTHER" id="PTHR43788">
    <property type="entry name" value="DNA2/NAM7 HELICASE FAMILY MEMBER"/>
    <property type="match status" value="1"/>
</dbReference>
<sequence length="1285" mass="139610">MTASLAPLSYWLDVEAMTPPKESLDVRGSRWKRTSRVNRTDTVEWAFRTRPGVKVVNRVRIGLLNLDDAAKEMVLALKGKIKESPDPYQEPSKETGFLATFLVDRDGAPVHGSFQITAHAWKCAHLLGNTDLGTTIADFRKAEETLSAAFNAAFPHAEDKPMPLSGDWIVKAHDVLITGLGRLPAAVIDPRTAPDDATVAILLQSHNDRTGTLTPADAGSLNGFFFDDLERVIADAGKKPVSGGLAAYLGPALPEDDRKDLLADDQSRAVAFSAPSMLPLGKWPSRGTDPQAAEARHSLSLMQQVAVNAAFDVLSDDAGLFSVNGPPGTGKSTLLRDVIAQVVVERAAVMAAFAKPADAFQPGPQVRIGKDIYSSWAPDDRLRGFSIVVASSNNKAVENITLELPDAKSIQPSHLSGLDYFTDVAQNFMPDPETRAWGLISVAFGNSQNRRRAAELLWNSSQSAPPKSGSAKSAAPSAASKTLASMLKDEPGTRDGWTRAVRRFAVCRSEVEAILKVFKDLQTLPIAVKDAIEAGGIADLALQDVTAQVEQAKEAVAAAETEMNDAADRLRRAEAALDRLPKEAGWFSRLINRTGAQATDAERAAARQRCTETDQALERCREAQKAASQDVKAAEGRLAKAKSEMGAAMYAHAMASEALSKAEARIAGMKDLIRPENFAALSEAERHKVSLWVSHELDVKREALFLAALEVHKQFALCSEGRVLENLGLFFQHLTGLRAVRKSDPATVRNLWDTLFLVVPVISTAFASVGTMFAEDIGREQIGWLIIDEAGQALPQAAAGAIWRARRTMVVGDPEQIEPVSTIAESVSSELMARQGVSDPRFDATMASVQTIADSVNPFGGFLAKRDRVTVKRRVWVGCPLKVHRRCVNPMFTIANQVSYGGSMVLGRPSPDESAWKGPRPEYGPGGLTSCWLDISGSSTPTTHWIEDQGLKALEIVARLAAFDRDIGTALTDAGGKPLRAQHLNRNGTPNLFIIAPYASVAEEFRALLRKHKEEMFAGLADEVVEDWIRTSVGTVHSFQGGEAQTVILLLGGNPARERGIAWAAEKPNLLNVAATRAKARFYIIGDKAIWTRLGPDTFGLIADTPEFPTILAEPAFVRQADKERIERISTLDGHLQVLADAFAQAQRRIVITSPYMTLDAVGFEGLNLPALIRAAGGRGVRVGIYVDPTQNRKKPDDYRQALQRLADAGAIVRETSGFHNKSLVVDETEIVEGSFNWLSAQRRAGMTFQRHECSLRYRGPKAATFTEAAVQELKERWERRDAAA</sequence>
<dbReference type="RefSeq" id="WP_045586312.1">
    <property type="nucleotide sequence ID" value="NZ_CP012408.1"/>
</dbReference>
<dbReference type="Pfam" id="PF13091">
    <property type="entry name" value="PLDc_2"/>
    <property type="match status" value="1"/>
</dbReference>
<keyword evidence="2" id="KW-0378">Hydrolase</keyword>
<dbReference type="InterPro" id="IPR050534">
    <property type="entry name" value="Coronavir_polyprotein_1ab"/>
</dbReference>
<feature type="compositionally biased region" description="Low complexity" evidence="6">
    <location>
        <begin position="460"/>
        <end position="485"/>
    </location>
</feature>
<dbReference type="GO" id="GO:0043139">
    <property type="term" value="F:5'-3' DNA helicase activity"/>
    <property type="evidence" value="ECO:0007669"/>
    <property type="project" value="TreeGrafter"/>
</dbReference>
<dbReference type="PANTHER" id="PTHR43788:SF8">
    <property type="entry name" value="DNA-BINDING PROTEIN SMUBP-2"/>
    <property type="match status" value="1"/>
</dbReference>
<dbReference type="Gene3D" id="3.30.870.10">
    <property type="entry name" value="Endonuclease Chain A"/>
    <property type="match status" value="1"/>
</dbReference>
<reference evidence="9 10" key="2">
    <citation type="journal article" date="2016" name="Genome Announc.">
        <title>Complete Genome Sequence of a Strain of Azospirillum thiophilum Isolated from a Sulfide Spring.</title>
        <authorList>
            <person name="Fomenkov A."/>
            <person name="Vincze T."/>
            <person name="Grabovich M."/>
            <person name="Anton B.P."/>
            <person name="Dubinina G."/>
            <person name="Orlova M."/>
            <person name="Belousova E."/>
            <person name="Roberts R.J."/>
        </authorList>
    </citation>
    <scope>NUCLEOTIDE SEQUENCE [LARGE SCALE GENOMIC DNA]</scope>
    <source>
        <strain evidence="9 10">BV-S</strain>
    </source>
</reference>